<evidence type="ECO:0000256" key="1">
    <source>
        <dbReference type="ARBA" id="ARBA00004651"/>
    </source>
</evidence>
<feature type="transmembrane region" description="Helical" evidence="6">
    <location>
        <begin position="137"/>
        <end position="162"/>
    </location>
</feature>
<evidence type="ECO:0000313" key="7">
    <source>
        <dbReference type="EMBL" id="MFK3866236.1"/>
    </source>
</evidence>
<evidence type="ECO:0000256" key="2">
    <source>
        <dbReference type="ARBA" id="ARBA00022475"/>
    </source>
</evidence>
<feature type="transmembrane region" description="Helical" evidence="6">
    <location>
        <begin position="174"/>
        <end position="197"/>
    </location>
</feature>
<keyword evidence="4 6" id="KW-1133">Transmembrane helix</keyword>
<comment type="subcellular location">
    <subcellularLocation>
        <location evidence="1">Cell membrane</location>
        <topology evidence="1">Multi-pass membrane protein</topology>
    </subcellularLocation>
</comment>
<dbReference type="InterPro" id="IPR001123">
    <property type="entry name" value="LeuE-type"/>
</dbReference>
<evidence type="ECO:0000256" key="4">
    <source>
        <dbReference type="ARBA" id="ARBA00022989"/>
    </source>
</evidence>
<organism evidence="7 8">
    <name type="scientific">Pseudoalteromonas rhizosphaerae</name>
    <dbReference type="NCBI Taxonomy" id="2518973"/>
    <lineage>
        <taxon>Bacteria</taxon>
        <taxon>Pseudomonadati</taxon>
        <taxon>Pseudomonadota</taxon>
        <taxon>Gammaproteobacteria</taxon>
        <taxon>Alteromonadales</taxon>
        <taxon>Pseudoalteromonadaceae</taxon>
        <taxon>Pseudoalteromonas</taxon>
    </lineage>
</organism>
<accession>A0ABW8L2H1</accession>
<sequence>MLEIFAYAIGIMYTPGPINLLGLQSGINNKTTAHLGFFSGVATAMLILFIFLGYVGIELIPAKILPVLSFAGCLYILYIAVRIAKTQVNFNNQKTTTKSLSFSNGLWMQLLNPKALAATLPITTIQFPAADISGMAVIVWSCILALLAFGAPASYSLAGHAIGKHMTNSKYFKIINLVMAVLLVVVAIDIALTHVLVQ</sequence>
<evidence type="ECO:0000256" key="3">
    <source>
        <dbReference type="ARBA" id="ARBA00022692"/>
    </source>
</evidence>
<proteinExistence type="predicted"/>
<evidence type="ECO:0000256" key="6">
    <source>
        <dbReference type="SAM" id="Phobius"/>
    </source>
</evidence>
<protein>
    <submittedName>
        <fullName evidence="7">LysE family translocator</fullName>
    </submittedName>
</protein>
<reference evidence="7 8" key="1">
    <citation type="submission" date="2024-11" db="EMBL/GenBank/DDBJ databases">
        <title>The Natural Products Discovery Center: Release of the First 8490 Sequenced Strains for Exploring Actinobacteria Biosynthetic Diversity.</title>
        <authorList>
            <person name="Kalkreuter E."/>
            <person name="Kautsar S.A."/>
            <person name="Yang D."/>
            <person name="Bader C.D."/>
            <person name="Teijaro C.N."/>
            <person name="Fluegel L."/>
            <person name="Davis C.M."/>
            <person name="Simpson J.R."/>
            <person name="Lauterbach L."/>
            <person name="Steele A.D."/>
            <person name="Gui C."/>
            <person name="Meng S."/>
            <person name="Li G."/>
            <person name="Viehrig K."/>
            <person name="Ye F."/>
            <person name="Su P."/>
            <person name="Kiefer A.F."/>
            <person name="Nichols A."/>
            <person name="Cepeda A.J."/>
            <person name="Yan W."/>
            <person name="Fan B."/>
            <person name="Jiang Y."/>
            <person name="Adhikari A."/>
            <person name="Zheng C.-J."/>
            <person name="Schuster L."/>
            <person name="Cowan T.M."/>
            <person name="Smanski M.J."/>
            <person name="Chevrette M.G."/>
            <person name="De Carvalho L.P.S."/>
            <person name="Shen B."/>
        </authorList>
    </citation>
    <scope>NUCLEOTIDE SEQUENCE [LARGE SCALE GENOMIC DNA]</scope>
    <source>
        <strain evidence="7 8">NPDC078403</strain>
    </source>
</reference>
<evidence type="ECO:0000256" key="5">
    <source>
        <dbReference type="ARBA" id="ARBA00023136"/>
    </source>
</evidence>
<dbReference type="RefSeq" id="WP_149980972.1">
    <property type="nucleotide sequence ID" value="NZ_CABVLM010000004.1"/>
</dbReference>
<name>A0ABW8L2H1_9GAMM</name>
<dbReference type="Pfam" id="PF01810">
    <property type="entry name" value="LysE"/>
    <property type="match status" value="1"/>
</dbReference>
<comment type="caution">
    <text evidence="7">The sequence shown here is derived from an EMBL/GenBank/DDBJ whole genome shotgun (WGS) entry which is preliminary data.</text>
</comment>
<dbReference type="Proteomes" id="UP001620262">
    <property type="component" value="Unassembled WGS sequence"/>
</dbReference>
<keyword evidence="8" id="KW-1185">Reference proteome</keyword>
<dbReference type="EMBL" id="JBJDOT010000040">
    <property type="protein sequence ID" value="MFK3866236.1"/>
    <property type="molecule type" value="Genomic_DNA"/>
</dbReference>
<keyword evidence="2" id="KW-1003">Cell membrane</keyword>
<feature type="transmembrane region" description="Helical" evidence="6">
    <location>
        <begin position="105"/>
        <end position="125"/>
    </location>
</feature>
<keyword evidence="5 6" id="KW-0472">Membrane</keyword>
<feature type="transmembrane region" description="Helical" evidence="6">
    <location>
        <begin position="6"/>
        <end position="23"/>
    </location>
</feature>
<feature type="transmembrane region" description="Helical" evidence="6">
    <location>
        <begin position="35"/>
        <end position="57"/>
    </location>
</feature>
<dbReference type="PANTHER" id="PTHR30086:SF20">
    <property type="entry name" value="ARGININE EXPORTER PROTEIN ARGO-RELATED"/>
    <property type="match status" value="1"/>
</dbReference>
<evidence type="ECO:0000313" key="8">
    <source>
        <dbReference type="Proteomes" id="UP001620262"/>
    </source>
</evidence>
<keyword evidence="3 6" id="KW-0812">Transmembrane</keyword>
<dbReference type="PANTHER" id="PTHR30086">
    <property type="entry name" value="ARGININE EXPORTER PROTEIN ARGO"/>
    <property type="match status" value="1"/>
</dbReference>
<feature type="transmembrane region" description="Helical" evidence="6">
    <location>
        <begin position="63"/>
        <end position="84"/>
    </location>
</feature>
<gene>
    <name evidence="7" type="ORF">ACI2JU_20505</name>
</gene>